<sequence>MVNRTIYSPEMRTLTTWLREQRERQGLTMRTLADRLGKPHSFVQKVEQGERRLDVVEYLWYCSALGAPPKDGIDLISNLHISLSLQETRSHNKR</sequence>
<dbReference type="SUPFAM" id="SSF47413">
    <property type="entry name" value="lambda repressor-like DNA-binding domains"/>
    <property type="match status" value="1"/>
</dbReference>
<dbReference type="GO" id="GO:0003677">
    <property type="term" value="F:DNA binding"/>
    <property type="evidence" value="ECO:0007669"/>
    <property type="project" value="InterPro"/>
</dbReference>
<organism evidence="2 3">
    <name type="scientific">Eoetvoesiella caeni</name>
    <dbReference type="NCBI Taxonomy" id="645616"/>
    <lineage>
        <taxon>Bacteria</taxon>
        <taxon>Pseudomonadati</taxon>
        <taxon>Pseudomonadota</taxon>
        <taxon>Betaproteobacteria</taxon>
        <taxon>Burkholderiales</taxon>
        <taxon>Alcaligenaceae</taxon>
        <taxon>Eoetvoesiella</taxon>
    </lineage>
</organism>
<dbReference type="Gene3D" id="1.10.260.40">
    <property type="entry name" value="lambda repressor-like DNA-binding domains"/>
    <property type="match status" value="1"/>
</dbReference>
<comment type="caution">
    <text evidence="2">The sequence shown here is derived from an EMBL/GenBank/DDBJ whole genome shotgun (WGS) entry which is preliminary data.</text>
</comment>
<proteinExistence type="predicted"/>
<keyword evidence="3" id="KW-1185">Reference proteome</keyword>
<gene>
    <name evidence="2" type="ORF">DFR37_11081</name>
</gene>
<dbReference type="InterPro" id="IPR010982">
    <property type="entry name" value="Lambda_DNA-bd_dom_sf"/>
</dbReference>
<evidence type="ECO:0000259" key="1">
    <source>
        <dbReference type="PROSITE" id="PS50943"/>
    </source>
</evidence>
<dbReference type="AlphaFoldDB" id="A0A366H777"/>
<dbReference type="EMBL" id="QNRQ01000010">
    <property type="protein sequence ID" value="RBP37128.1"/>
    <property type="molecule type" value="Genomic_DNA"/>
</dbReference>
<accession>A0A366H777</accession>
<dbReference type="PROSITE" id="PS50943">
    <property type="entry name" value="HTH_CROC1"/>
    <property type="match status" value="1"/>
</dbReference>
<name>A0A366H777_9BURK</name>
<dbReference type="InterPro" id="IPR001387">
    <property type="entry name" value="Cro/C1-type_HTH"/>
</dbReference>
<dbReference type="RefSeq" id="WP_242341887.1">
    <property type="nucleotide sequence ID" value="NZ_JACCEU010000003.1"/>
</dbReference>
<protein>
    <submittedName>
        <fullName evidence="2">Helix-turn-helix protein</fullName>
    </submittedName>
</protein>
<evidence type="ECO:0000313" key="3">
    <source>
        <dbReference type="Proteomes" id="UP000253628"/>
    </source>
</evidence>
<feature type="domain" description="HTH cro/C1-type" evidence="1">
    <location>
        <begin position="18"/>
        <end position="73"/>
    </location>
</feature>
<evidence type="ECO:0000313" key="2">
    <source>
        <dbReference type="EMBL" id="RBP37128.1"/>
    </source>
</evidence>
<reference evidence="2 3" key="1">
    <citation type="submission" date="2018-06" db="EMBL/GenBank/DDBJ databases">
        <title>Genomic Encyclopedia of Type Strains, Phase IV (KMG-IV): sequencing the most valuable type-strain genomes for metagenomic binning, comparative biology and taxonomic classification.</title>
        <authorList>
            <person name="Goeker M."/>
        </authorList>
    </citation>
    <scope>NUCLEOTIDE SEQUENCE [LARGE SCALE GENOMIC DNA]</scope>
    <source>
        <strain evidence="2 3">DSM 25520</strain>
    </source>
</reference>
<dbReference type="Pfam" id="PF13560">
    <property type="entry name" value="HTH_31"/>
    <property type="match status" value="1"/>
</dbReference>
<dbReference type="CDD" id="cd00093">
    <property type="entry name" value="HTH_XRE"/>
    <property type="match status" value="1"/>
</dbReference>
<dbReference type="SMART" id="SM00530">
    <property type="entry name" value="HTH_XRE"/>
    <property type="match status" value="1"/>
</dbReference>
<dbReference type="Proteomes" id="UP000253628">
    <property type="component" value="Unassembled WGS sequence"/>
</dbReference>